<feature type="compositionally biased region" description="Acidic residues" evidence="1">
    <location>
        <begin position="162"/>
        <end position="172"/>
    </location>
</feature>
<feature type="domain" description="Rad60/SUMO-like" evidence="2">
    <location>
        <begin position="390"/>
        <end position="462"/>
    </location>
</feature>
<feature type="compositionally biased region" description="Acidic residues" evidence="1">
    <location>
        <begin position="369"/>
        <end position="378"/>
    </location>
</feature>
<feature type="compositionally biased region" description="Basic and acidic residues" evidence="1">
    <location>
        <begin position="127"/>
        <end position="153"/>
    </location>
</feature>
<feature type="compositionally biased region" description="Pro residues" evidence="1">
    <location>
        <begin position="243"/>
        <end position="253"/>
    </location>
</feature>
<reference evidence="3" key="1">
    <citation type="submission" date="2021-03" db="EMBL/GenBank/DDBJ databases">
        <authorList>
            <person name="Tagirdzhanova G."/>
        </authorList>
    </citation>
    <scope>NUCLEOTIDE SEQUENCE</scope>
</reference>
<evidence type="ECO:0000313" key="4">
    <source>
        <dbReference type="Proteomes" id="UP000664521"/>
    </source>
</evidence>
<evidence type="ECO:0000256" key="1">
    <source>
        <dbReference type="SAM" id="MobiDB-lite"/>
    </source>
</evidence>
<gene>
    <name evidence="3" type="ORF">HETSPECPRED_005599</name>
</gene>
<evidence type="ECO:0000259" key="2">
    <source>
        <dbReference type="Pfam" id="PF11976"/>
    </source>
</evidence>
<dbReference type="OrthoDB" id="3365399at2759"/>
<feature type="region of interest" description="Disordered" evidence="1">
    <location>
        <begin position="39"/>
        <end position="254"/>
    </location>
</feature>
<name>A0A8H3FEJ0_9LECA</name>
<proteinExistence type="predicted"/>
<evidence type="ECO:0000313" key="3">
    <source>
        <dbReference type="EMBL" id="CAF9924566.1"/>
    </source>
</evidence>
<keyword evidence="4" id="KW-1185">Reference proteome</keyword>
<dbReference type="InterPro" id="IPR029071">
    <property type="entry name" value="Ubiquitin-like_domsf"/>
</dbReference>
<feature type="compositionally biased region" description="Polar residues" evidence="1">
    <location>
        <begin position="233"/>
        <end position="242"/>
    </location>
</feature>
<dbReference type="EMBL" id="CAJPDS010000036">
    <property type="protein sequence ID" value="CAF9924566.1"/>
    <property type="molecule type" value="Genomic_DNA"/>
</dbReference>
<dbReference type="Pfam" id="PF11976">
    <property type="entry name" value="Rad60-SLD"/>
    <property type="match status" value="1"/>
</dbReference>
<sequence>MMTETASEIPKPPVKRALFNKPAWSRPQNLASPVDFFHRANSASLDPVVEAERKRKARAVKKEAEKARQKEEKPAEKRRRLSGDDNDDLYGVSDQEVKPGFPSCKANGPLERTVTDEGSCTARKSSLKREPSPKSLSKRFEDETVVKEIEKKFVPQSSNIIDLEESDDEDLEMTQVKKPPPPPPEEEDFPASDEEYAELARKAREKARTKRLQDDILAETQKQSISSERDRLSQQPFSTYASTPPPPPPPPLDPQVSILVTSRLENAVPLIVKRRLSQRLKDVRLAWCFHNHFTEDNMLDSIFLTWRGKRLFDVTSCKSLGIAVDYEGRVMAKDQEDILADEERKIHMEAMTEDIYEEYQKAKRRATEQQDEDKEEEQAAPQQRPPKVQLRLILKAKGCAEFKLMVKPVTTIAKMVAGFRKANPAETLNKEVYVVFDGERLDPETEVAQTELSDMDYVEVYVK</sequence>
<dbReference type="Gene3D" id="3.10.20.90">
    <property type="entry name" value="Phosphatidylinositol 3-kinase Catalytic Subunit, Chain A, domain 1"/>
    <property type="match status" value="1"/>
</dbReference>
<dbReference type="Proteomes" id="UP000664521">
    <property type="component" value="Unassembled WGS sequence"/>
</dbReference>
<dbReference type="SUPFAM" id="SSF54236">
    <property type="entry name" value="Ubiquitin-like"/>
    <property type="match status" value="1"/>
</dbReference>
<protein>
    <recommendedName>
        <fullName evidence="2">Rad60/SUMO-like domain-containing protein</fullName>
    </recommendedName>
</protein>
<feature type="region of interest" description="Disordered" evidence="1">
    <location>
        <begin position="361"/>
        <end position="386"/>
    </location>
</feature>
<organism evidence="3 4">
    <name type="scientific">Heterodermia speciosa</name>
    <dbReference type="NCBI Taxonomy" id="116794"/>
    <lineage>
        <taxon>Eukaryota</taxon>
        <taxon>Fungi</taxon>
        <taxon>Dikarya</taxon>
        <taxon>Ascomycota</taxon>
        <taxon>Pezizomycotina</taxon>
        <taxon>Lecanoromycetes</taxon>
        <taxon>OSLEUM clade</taxon>
        <taxon>Lecanoromycetidae</taxon>
        <taxon>Caliciales</taxon>
        <taxon>Physciaceae</taxon>
        <taxon>Heterodermia</taxon>
    </lineage>
</organism>
<feature type="compositionally biased region" description="Basic and acidic residues" evidence="1">
    <location>
        <begin position="60"/>
        <end position="75"/>
    </location>
</feature>
<accession>A0A8H3FEJ0</accession>
<feature type="compositionally biased region" description="Acidic residues" evidence="1">
    <location>
        <begin position="184"/>
        <end position="197"/>
    </location>
</feature>
<comment type="caution">
    <text evidence="3">The sequence shown here is derived from an EMBL/GenBank/DDBJ whole genome shotgun (WGS) entry which is preliminary data.</text>
</comment>
<dbReference type="AlphaFoldDB" id="A0A8H3FEJ0"/>
<dbReference type="InterPro" id="IPR022617">
    <property type="entry name" value="Rad60/SUMO-like_dom"/>
</dbReference>